<dbReference type="GO" id="GO:0003713">
    <property type="term" value="F:transcription coactivator activity"/>
    <property type="evidence" value="ECO:0007669"/>
    <property type="project" value="TreeGrafter"/>
</dbReference>
<keyword evidence="3" id="KW-1185">Reference proteome</keyword>
<dbReference type="EMBL" id="FNXT01000313">
    <property type="protein sequence ID" value="SZX63404.1"/>
    <property type="molecule type" value="Genomic_DNA"/>
</dbReference>
<accession>A0A383VFF8</accession>
<proteinExistence type="predicted"/>
<feature type="region of interest" description="Disordered" evidence="1">
    <location>
        <begin position="654"/>
        <end position="681"/>
    </location>
</feature>
<dbReference type="PANTHER" id="PTHR46007:SF8">
    <property type="entry name" value="C2H2-TYPE DOMAIN-CONTAINING PROTEIN"/>
    <property type="match status" value="1"/>
</dbReference>
<dbReference type="GO" id="GO:0016592">
    <property type="term" value="C:mediator complex"/>
    <property type="evidence" value="ECO:0007669"/>
    <property type="project" value="TreeGrafter"/>
</dbReference>
<feature type="region of interest" description="Disordered" evidence="1">
    <location>
        <begin position="196"/>
        <end position="228"/>
    </location>
</feature>
<feature type="compositionally biased region" description="Low complexity" evidence="1">
    <location>
        <begin position="368"/>
        <end position="380"/>
    </location>
</feature>
<dbReference type="PANTHER" id="PTHR46007">
    <property type="entry name" value="MEDIATOR OF RNA POLYMERASE II TRANSCRIPTION SUBUNIT 12"/>
    <property type="match status" value="1"/>
</dbReference>
<evidence type="ECO:0000313" key="2">
    <source>
        <dbReference type="EMBL" id="SZX63404.1"/>
    </source>
</evidence>
<dbReference type="Proteomes" id="UP000256970">
    <property type="component" value="Unassembled WGS sequence"/>
</dbReference>
<organism evidence="2 3">
    <name type="scientific">Tetradesmus obliquus</name>
    <name type="common">Green alga</name>
    <name type="synonym">Acutodesmus obliquus</name>
    <dbReference type="NCBI Taxonomy" id="3088"/>
    <lineage>
        <taxon>Eukaryota</taxon>
        <taxon>Viridiplantae</taxon>
        <taxon>Chlorophyta</taxon>
        <taxon>core chlorophytes</taxon>
        <taxon>Chlorophyceae</taxon>
        <taxon>CS clade</taxon>
        <taxon>Sphaeropleales</taxon>
        <taxon>Scenedesmaceae</taxon>
        <taxon>Tetradesmus</taxon>
    </lineage>
</organism>
<dbReference type="AlphaFoldDB" id="A0A383VFF8"/>
<evidence type="ECO:0000313" key="3">
    <source>
        <dbReference type="Proteomes" id="UP000256970"/>
    </source>
</evidence>
<dbReference type="InterPro" id="IPR051647">
    <property type="entry name" value="Mediator_comp_sub12"/>
</dbReference>
<feature type="region of interest" description="Disordered" evidence="1">
    <location>
        <begin position="365"/>
        <end position="386"/>
    </location>
</feature>
<name>A0A383VFF8_TETOB</name>
<evidence type="ECO:0000256" key="1">
    <source>
        <dbReference type="SAM" id="MobiDB-lite"/>
    </source>
</evidence>
<reference evidence="2 3" key="1">
    <citation type="submission" date="2016-10" db="EMBL/GenBank/DDBJ databases">
        <authorList>
            <person name="Cai Z."/>
        </authorList>
    </citation>
    <scope>NUCLEOTIDE SEQUENCE [LARGE SCALE GENOMIC DNA]</scope>
</reference>
<sequence length="756" mass="79465">MSTIRWCFFEYNQADLEAFFQHKKKDSGIPKWATAKQLPLLLPLADLRHNVRRTYLQPEQQLTKLQQWHMEMLEDPHVAVSAADGRHLIAGGELGFKAFATVWGNQMDLVRRGYVSDPVDFELYFTTGLQPRTLLWTIKTKRGSNKNEAINKIAEAALMTTAKYREETGNVYTMALCQIALHATITKSSVLQEGVVGQQPQQQQQQQQQPSAAADGADGADAPDSAAGAADSAAANAAAAVVESGVVAAADAAAAAVDDDEFYEAAAAEYHAVAAAPASPYGSSKRRASAGVAAAVEACMVVDSDSEEEQPRKRRRISQLSHAAAVAAVAAAEDTGLQAAGADFTQHQQAAAAIAAAAAAARKGGSTGRIRSTSGGSPSSKHVRVRPGFVESRVPKGRRLHYMDFIGPVHTEDEQQLFQSLLEQHCSSSMTCGVRDWAAFTRDWNLEAFSNLSSGGKAVLTFKQVSHLKDYDKSLARTAGQLAGVAMAASSGQEQQQQQQQQQPELLPQMSDMAAALKSIISECVQDLCQPSGSSPAELHLQLPDILRDLLTQVVGHISPDVPGDAAQQHDLAEDAARPAAPAAAAAAAAAGGAAGAAAQASPAMPSAGVTAAAALAAGAVAAAAAAGCAAGQAPAAAAQHAFSKMMASGRSAGGWATQRVSKKTGRRTVPGAGKGKGAAGGSKVCVPCTLRKHSLHYAEEARTHADAVFNDKWHQPTSSTPCPYCKCKVCKRSWDHSRRIDNYNFPLKADCPHGN</sequence>
<dbReference type="GO" id="GO:0045944">
    <property type="term" value="P:positive regulation of transcription by RNA polymerase II"/>
    <property type="evidence" value="ECO:0007669"/>
    <property type="project" value="TreeGrafter"/>
</dbReference>
<gene>
    <name evidence="2" type="ORF">BQ4739_LOCUS3953</name>
</gene>
<protein>
    <submittedName>
        <fullName evidence="2">Uncharacterized protein</fullName>
    </submittedName>
</protein>